<dbReference type="InterPro" id="IPR025246">
    <property type="entry name" value="IS30-like_HTH"/>
</dbReference>
<organism evidence="2 3">
    <name type="scientific">Leptothrix discophora</name>
    <dbReference type="NCBI Taxonomy" id="89"/>
    <lineage>
        <taxon>Bacteria</taxon>
        <taxon>Pseudomonadati</taxon>
        <taxon>Pseudomonadota</taxon>
        <taxon>Betaproteobacteria</taxon>
        <taxon>Burkholderiales</taxon>
        <taxon>Sphaerotilaceae</taxon>
        <taxon>Leptothrix</taxon>
    </lineage>
</organism>
<evidence type="ECO:0000313" key="3">
    <source>
        <dbReference type="Proteomes" id="UP001235760"/>
    </source>
</evidence>
<reference evidence="2 3" key="1">
    <citation type="submission" date="2023-08" db="EMBL/GenBank/DDBJ databases">
        <authorList>
            <person name="Roldan D.M."/>
            <person name="Menes R.J."/>
        </authorList>
    </citation>
    <scope>NUCLEOTIDE SEQUENCE [LARGE SCALE GENOMIC DNA]</scope>
    <source>
        <strain evidence="2 3">CCM 2812</strain>
    </source>
</reference>
<dbReference type="Proteomes" id="UP001235760">
    <property type="component" value="Unassembled WGS sequence"/>
</dbReference>
<protein>
    <submittedName>
        <fullName evidence="2">Helix-turn-helix domain-containing protein</fullName>
    </submittedName>
</protein>
<dbReference type="RefSeq" id="WP_305751222.1">
    <property type="nucleotide sequence ID" value="NZ_JAUZEE010000013.1"/>
</dbReference>
<accession>A0ABT9G8R4</accession>
<comment type="caution">
    <text evidence="2">The sequence shown here is derived from an EMBL/GenBank/DDBJ whole genome shotgun (WGS) entry which is preliminary data.</text>
</comment>
<evidence type="ECO:0000259" key="1">
    <source>
        <dbReference type="Pfam" id="PF13936"/>
    </source>
</evidence>
<proteinExistence type="predicted"/>
<feature type="domain" description="Transposase IS30-like HTH" evidence="1">
    <location>
        <begin position="3"/>
        <end position="34"/>
    </location>
</feature>
<evidence type="ECO:0000313" key="2">
    <source>
        <dbReference type="EMBL" id="MDP4302687.1"/>
    </source>
</evidence>
<sequence length="106" mass="11778">MTLASLLQQGHSLRSIAKVLERSPSSLSLELARNGGAAGYTSQPALQATSVRRVRSRPLPKLYADGALSHIDSRLLTWLWSPCQIARTVRRIWPDKPELHVSHKTI</sequence>
<dbReference type="EMBL" id="JAUZEE010000013">
    <property type="protein sequence ID" value="MDP4302687.1"/>
    <property type="molecule type" value="Genomic_DNA"/>
</dbReference>
<name>A0ABT9G8R4_LEPDI</name>
<keyword evidence="3" id="KW-1185">Reference proteome</keyword>
<dbReference type="Pfam" id="PF13936">
    <property type="entry name" value="HTH_38"/>
    <property type="match status" value="1"/>
</dbReference>
<gene>
    <name evidence="2" type="ORF">Q8X39_18780</name>
</gene>